<dbReference type="Proteomes" id="UP000034913">
    <property type="component" value="Unassembled WGS sequence"/>
</dbReference>
<sequence>MMRKPGKISIFEIIADSSLTGAPRHLLTLISGINSHRFGITVIAPPGPLVEQLKKRKIPVFQVPMRGRADMVAVSAVTKLLKKYDPDVIHTHGQRAGLIGRMSSKGMPFKRVHTEHTYTHEFRLANPILHWTHLRIMRMLDSGTDKVIAVSNAVRKFLIDSHITKPGKVVTIYNGITPLSRKVSQEDVQKFKDKYKIVPDDVIIGTVGSFNQAKDTATLIRAVARMVKKWPKIKLVLVGKGPLKFKLETLVKKSGLEERVVFTGALDNVLPALKTFRIFVLPSLSEAFGITILEAMKAEVPVVATKVGGIPEIITQNHNGLLVEPKDSKQLAGVLMKLLNDRKLQTKLAHNGAATLPKFSADRMIDRTEEVYSGLFQ</sequence>
<feature type="domain" description="Glycosyltransferase subfamily 4-like N-terminal" evidence="2">
    <location>
        <begin position="21"/>
        <end position="176"/>
    </location>
</feature>
<organism evidence="3 4">
    <name type="scientific">candidate division Kazan bacterium GW2011_GWB1_52_7</name>
    <dbReference type="NCBI Taxonomy" id="1620414"/>
    <lineage>
        <taxon>Bacteria</taxon>
        <taxon>Bacteria division Kazan-3B-28</taxon>
    </lineage>
</organism>
<reference evidence="3 4" key="1">
    <citation type="journal article" date="2015" name="Nature">
        <title>rRNA introns, odd ribosomes, and small enigmatic genomes across a large radiation of phyla.</title>
        <authorList>
            <person name="Brown C.T."/>
            <person name="Hug L.A."/>
            <person name="Thomas B.C."/>
            <person name="Sharon I."/>
            <person name="Castelle C.J."/>
            <person name="Singh A."/>
            <person name="Wilkins M.J."/>
            <person name="Williams K.H."/>
            <person name="Banfield J.F."/>
        </authorList>
    </citation>
    <scope>NUCLEOTIDE SEQUENCE [LARGE SCALE GENOMIC DNA]</scope>
</reference>
<dbReference type="SUPFAM" id="SSF53756">
    <property type="entry name" value="UDP-Glycosyltransferase/glycogen phosphorylase"/>
    <property type="match status" value="1"/>
</dbReference>
<dbReference type="Pfam" id="PF00534">
    <property type="entry name" value="Glycos_transf_1"/>
    <property type="match status" value="1"/>
</dbReference>
<dbReference type="GO" id="GO:0016758">
    <property type="term" value="F:hexosyltransferase activity"/>
    <property type="evidence" value="ECO:0007669"/>
    <property type="project" value="TreeGrafter"/>
</dbReference>
<evidence type="ECO:0000259" key="2">
    <source>
        <dbReference type="Pfam" id="PF13439"/>
    </source>
</evidence>
<dbReference type="Pfam" id="PF13439">
    <property type="entry name" value="Glyco_transf_4"/>
    <property type="match status" value="1"/>
</dbReference>
<dbReference type="InterPro" id="IPR001296">
    <property type="entry name" value="Glyco_trans_1"/>
</dbReference>
<comment type="caution">
    <text evidence="3">The sequence shown here is derived from an EMBL/GenBank/DDBJ whole genome shotgun (WGS) entry which is preliminary data.</text>
</comment>
<dbReference type="AlphaFoldDB" id="A0A0G1X6I5"/>
<evidence type="ECO:0000313" key="3">
    <source>
        <dbReference type="EMBL" id="KKW26768.1"/>
    </source>
</evidence>
<keyword evidence="3" id="KW-0808">Transferase</keyword>
<dbReference type="EMBL" id="LCRB01000002">
    <property type="protein sequence ID" value="KKW26768.1"/>
    <property type="molecule type" value="Genomic_DNA"/>
</dbReference>
<protein>
    <submittedName>
        <fullName evidence="3">Glycosyl transferase, group 1</fullName>
    </submittedName>
</protein>
<accession>A0A0G1X6I5</accession>
<dbReference type="InterPro" id="IPR028098">
    <property type="entry name" value="Glyco_trans_4-like_N"/>
</dbReference>
<evidence type="ECO:0000259" key="1">
    <source>
        <dbReference type="Pfam" id="PF00534"/>
    </source>
</evidence>
<dbReference type="Gene3D" id="3.40.50.2000">
    <property type="entry name" value="Glycogen Phosphorylase B"/>
    <property type="match status" value="2"/>
</dbReference>
<proteinExistence type="predicted"/>
<dbReference type="PANTHER" id="PTHR45947">
    <property type="entry name" value="SULFOQUINOVOSYL TRANSFERASE SQD2"/>
    <property type="match status" value="1"/>
</dbReference>
<name>A0A0G1X6I5_UNCK3</name>
<gene>
    <name evidence="3" type="ORF">VF00_C0002G0093</name>
</gene>
<dbReference type="InterPro" id="IPR050194">
    <property type="entry name" value="Glycosyltransferase_grp1"/>
</dbReference>
<feature type="domain" description="Glycosyl transferase family 1" evidence="1">
    <location>
        <begin position="189"/>
        <end position="353"/>
    </location>
</feature>
<dbReference type="PANTHER" id="PTHR45947:SF3">
    <property type="entry name" value="SULFOQUINOVOSYL TRANSFERASE SQD2"/>
    <property type="match status" value="1"/>
</dbReference>
<evidence type="ECO:0000313" key="4">
    <source>
        <dbReference type="Proteomes" id="UP000034913"/>
    </source>
</evidence>